<proteinExistence type="predicted"/>
<dbReference type="Proteomes" id="UP000183077">
    <property type="component" value="Unassembled WGS sequence"/>
</dbReference>
<sequence length="234" mass="27561">MKIAIMQPYFLPYIGYFQLIKAVDKFVFYDDVNYIKQGWINRNNILLQGKASLFTIPLEKASSFTKINNVKLHPILFDNWKVKFLRSIEQNYRKAPYFSDVYQLICSILEVNSDRIGVLAKDSVITVSKYLQLETEFVYSSDFYMNNELSGKFRVISICAKENALVYINPIGGQELYNKEDFLSQGLDLYFIQSKKQIYQQFKEEFVPWLSIIDILMFNSVEEIQLMLDEYNLI</sequence>
<dbReference type="AlphaFoldDB" id="A0A1H6SUF1"/>
<dbReference type="InterPro" id="IPR014985">
    <property type="entry name" value="WbqC"/>
</dbReference>
<evidence type="ECO:0000313" key="1">
    <source>
        <dbReference type="EMBL" id="SEI67565.1"/>
    </source>
</evidence>
<gene>
    <name evidence="1" type="ORF">SAMN04488018_1034</name>
</gene>
<dbReference type="Pfam" id="PF08889">
    <property type="entry name" value="WbqC"/>
    <property type="match status" value="1"/>
</dbReference>
<protein>
    <submittedName>
        <fullName evidence="1">WbqC-like protein family protein</fullName>
    </submittedName>
</protein>
<organism evidence="1 2">
    <name type="scientific">Myroides marinus</name>
    <dbReference type="NCBI Taxonomy" id="703342"/>
    <lineage>
        <taxon>Bacteria</taxon>
        <taxon>Pseudomonadati</taxon>
        <taxon>Bacteroidota</taxon>
        <taxon>Flavobacteriia</taxon>
        <taxon>Flavobacteriales</taxon>
        <taxon>Flavobacteriaceae</taxon>
        <taxon>Myroides</taxon>
    </lineage>
</organism>
<accession>A0A1H6SUF1</accession>
<reference evidence="1 2" key="1">
    <citation type="submission" date="2016-10" db="EMBL/GenBank/DDBJ databases">
        <authorList>
            <person name="de Groot N.N."/>
        </authorList>
    </citation>
    <scope>NUCLEOTIDE SEQUENCE [LARGE SCALE GENOMIC DNA]</scope>
    <source>
        <strain evidence="1 2">DSM 23048</strain>
    </source>
</reference>
<name>A0A1H6SUF1_9FLAO</name>
<dbReference type="RefSeq" id="WP_074744812.1">
    <property type="nucleotide sequence ID" value="NZ_FNYS01000003.1"/>
</dbReference>
<dbReference type="GeneID" id="82256134"/>
<dbReference type="EMBL" id="FNYS01000003">
    <property type="protein sequence ID" value="SEI67565.1"/>
    <property type="molecule type" value="Genomic_DNA"/>
</dbReference>
<evidence type="ECO:0000313" key="2">
    <source>
        <dbReference type="Proteomes" id="UP000183077"/>
    </source>
</evidence>